<protein>
    <submittedName>
        <fullName evidence="1">Uncharacterized protein</fullName>
    </submittedName>
</protein>
<dbReference type="KEGG" id="nde:NIDE3991"/>
<evidence type="ECO:0000313" key="2">
    <source>
        <dbReference type="Proteomes" id="UP000001660"/>
    </source>
</evidence>
<dbReference type="EMBL" id="FP929003">
    <property type="protein sequence ID" value="CBK43660.1"/>
    <property type="molecule type" value="Genomic_DNA"/>
</dbReference>
<dbReference type="AlphaFoldDB" id="D8P828"/>
<gene>
    <name evidence="1" type="ORF">NIDE3991</name>
</gene>
<keyword evidence="2" id="KW-1185">Reference proteome</keyword>
<evidence type="ECO:0000313" key="1">
    <source>
        <dbReference type="EMBL" id="CBK43660.1"/>
    </source>
</evidence>
<accession>D8P828</accession>
<proteinExistence type="predicted"/>
<organism evidence="1 2">
    <name type="scientific">Nitrospira defluvii</name>
    <dbReference type="NCBI Taxonomy" id="330214"/>
    <lineage>
        <taxon>Bacteria</taxon>
        <taxon>Pseudomonadati</taxon>
        <taxon>Nitrospirota</taxon>
        <taxon>Nitrospiria</taxon>
        <taxon>Nitrospirales</taxon>
        <taxon>Nitrospiraceae</taxon>
        <taxon>Nitrospira</taxon>
    </lineage>
</organism>
<name>D8P828_9BACT</name>
<dbReference type="STRING" id="330214.NIDE3991"/>
<dbReference type="Proteomes" id="UP000001660">
    <property type="component" value="Chromosome"/>
</dbReference>
<dbReference type="HOGENOM" id="CLU_2092360_0_0_0"/>
<sequence>MTTALFGTDSINTISQIFDELSHVKSALESVMDRLTDEEYQGRDYAAKRVMEDGRVMAIVLKRFAELIDVGWEIHRATKIDDSPTSFDSSARIFLKSPQQRSAALSSSHAGKEARG</sequence>
<reference evidence="1 2" key="1">
    <citation type="journal article" date="2010" name="Proc. Natl. Acad. Sci. U.S.A.">
        <title>A Nitrospira metagenome illuminates the physiology and evolution of globally important nitrite-oxidizing bacteria.</title>
        <authorList>
            <person name="Lucker S."/>
            <person name="Wagner M."/>
            <person name="Maixner F."/>
            <person name="Pelletier E."/>
            <person name="Koch H."/>
            <person name="Vacherie B."/>
            <person name="Rattei T."/>
            <person name="Sinninghe Damste J."/>
            <person name="Spieck E."/>
            <person name="Le Paslier D."/>
            <person name="Daims H."/>
        </authorList>
    </citation>
    <scope>NUCLEOTIDE SEQUENCE [LARGE SCALE GENOMIC DNA]</scope>
</reference>